<evidence type="ECO:0000313" key="2">
    <source>
        <dbReference type="EMBL" id="WCO68732.1"/>
    </source>
</evidence>
<protein>
    <submittedName>
        <fullName evidence="2">Delta-60 repeat domain-containing protein</fullName>
    </submittedName>
</protein>
<gene>
    <name evidence="2" type="ORF">PO878_08335</name>
</gene>
<name>A0AAE9YHS4_9ACTN</name>
<dbReference type="EMBL" id="CP116942">
    <property type="protein sequence ID" value="WCO68732.1"/>
    <property type="molecule type" value="Genomic_DNA"/>
</dbReference>
<proteinExistence type="predicted"/>
<dbReference type="SUPFAM" id="SSF50998">
    <property type="entry name" value="Quinoprotein alcohol dehydrogenase-like"/>
    <property type="match status" value="1"/>
</dbReference>
<organism evidence="2 3">
    <name type="scientific">Iamia majanohamensis</name>
    <dbReference type="NCBI Taxonomy" id="467976"/>
    <lineage>
        <taxon>Bacteria</taxon>
        <taxon>Bacillati</taxon>
        <taxon>Actinomycetota</taxon>
        <taxon>Acidimicrobiia</taxon>
        <taxon>Acidimicrobiales</taxon>
        <taxon>Iamiaceae</taxon>
        <taxon>Iamia</taxon>
    </lineage>
</organism>
<dbReference type="KEGG" id="ima:PO878_08335"/>
<dbReference type="Proteomes" id="UP001216390">
    <property type="component" value="Chromosome"/>
</dbReference>
<sequence>MSTARTRSLALALAVASLLVVAAAPTAAGAAPPPAAHAVVANPNPVDTTPHVLDGRTEASLDVGSRVLVGGSFTRVKRWSRPEVFPRTNLFAYDEATGAIDPVFAPQPTGKVTALLAAPDGKVFVAGQFKGIGGTASSYLVKIDPVTGAVDPTFAPAVNGMVYDLHLANGRLYVGGTFSKVRNLARTNFAVLDPTTGKAGAASVPFAAAPAGTTRVMRLDVTPDGTKLVAIGNFASVGGQVRQNVAVLDLTPDGGAAVSSWRTDGYRYGVCGTGWDSVVYDVDISPDGSWFVVVTTGGPRGDQVLCDVAARWETYATGPATPTWKNYTGGDSLTAVAVTGAAVYVGGHMRWMDNPQGRDSAGPGAVPRSGIAALDPATGRALPWNPGRERGLRVMRIVPTPDGLFVLSDSDKFAGEFHPKLTRLTTAGGLAH</sequence>
<accession>A0AAE9YHS4</accession>
<evidence type="ECO:0000256" key="1">
    <source>
        <dbReference type="SAM" id="SignalP"/>
    </source>
</evidence>
<feature type="signal peptide" evidence="1">
    <location>
        <begin position="1"/>
        <end position="30"/>
    </location>
</feature>
<reference evidence="2" key="1">
    <citation type="submission" date="2023-01" db="EMBL/GenBank/DDBJ databases">
        <title>The diversity of Class Acidimicrobiia in South China Sea sediment environments and the proposal of Iamia marina sp. nov., a novel species of the genus Iamia.</title>
        <authorList>
            <person name="He Y."/>
            <person name="Tian X."/>
        </authorList>
    </citation>
    <scope>NUCLEOTIDE SEQUENCE</scope>
    <source>
        <strain evidence="2">DSM 19957</strain>
    </source>
</reference>
<keyword evidence="1" id="KW-0732">Signal</keyword>
<dbReference type="InterPro" id="IPR011047">
    <property type="entry name" value="Quinoprotein_ADH-like_sf"/>
</dbReference>
<dbReference type="RefSeq" id="WP_272738248.1">
    <property type="nucleotide sequence ID" value="NZ_CP116942.1"/>
</dbReference>
<feature type="chain" id="PRO_5042170884" evidence="1">
    <location>
        <begin position="31"/>
        <end position="432"/>
    </location>
</feature>
<dbReference type="Gene3D" id="2.80.10.50">
    <property type="match status" value="1"/>
</dbReference>
<dbReference type="Pfam" id="PF17164">
    <property type="entry name" value="DUF5122"/>
    <property type="match status" value="1"/>
</dbReference>
<dbReference type="AlphaFoldDB" id="A0AAE9YHS4"/>
<evidence type="ECO:0000313" key="3">
    <source>
        <dbReference type="Proteomes" id="UP001216390"/>
    </source>
</evidence>
<dbReference type="InterPro" id="IPR013431">
    <property type="entry name" value="Delta_60_rpt"/>
</dbReference>
<keyword evidence="3" id="KW-1185">Reference proteome</keyword>